<evidence type="ECO:0000313" key="1">
    <source>
        <dbReference type="EMBL" id="QDY52431.1"/>
    </source>
</evidence>
<organism evidence="1">
    <name type="scientific">Mimiviridae sp. ChoanoV1</name>
    <dbReference type="NCBI Taxonomy" id="2596887"/>
    <lineage>
        <taxon>Viruses</taxon>
        <taxon>Varidnaviria</taxon>
        <taxon>Bamfordvirae</taxon>
        <taxon>Nucleocytoviricota</taxon>
        <taxon>Megaviricetes</taxon>
        <taxon>Imitervirales</taxon>
        <taxon>Schizomimiviridae</taxon>
    </lineage>
</organism>
<name>A0A5B8IQG5_9VIRU</name>
<accession>A0A5B8IQG5</accession>
<sequence length="135" mass="16279">MNFNSVTNINNSIIRKCISYPHKLITWYCAFYPYVTPMEYLNFMTNFYYFTVFHWYFLDGRCWMSILEDKFKNPNEPKTNMLSFIDNDYIPVTDLIIHLNFFVSNYKLDCFYTGLIKSIIIILLNKKIYGTFKSV</sequence>
<gene>
    <name evidence="1" type="ORF">8_28</name>
</gene>
<protein>
    <submittedName>
        <fullName evidence="1">Uncharacterized protein</fullName>
    </submittedName>
</protein>
<dbReference type="EMBL" id="MK250092">
    <property type="protein sequence ID" value="QDY52431.1"/>
    <property type="molecule type" value="Genomic_DNA"/>
</dbReference>
<reference evidence="1" key="1">
    <citation type="submission" date="2018-11" db="EMBL/GenBank/DDBJ databases">
        <title>A distinct lineage of giant viruses engineers rhodopsin photosystems in predatory marine eukaryotes.</title>
        <authorList>
            <person name="Needham D.M."/>
            <person name="Yoshizawa S."/>
            <person name="Hosaka T."/>
            <person name="Poirier C."/>
            <person name="Choi C.-J."/>
            <person name="Hehenberger E."/>
            <person name="Irwin N.A.T."/>
            <person name="Wilken S."/>
            <person name="Yung C.-M."/>
            <person name="Bachy C."/>
            <person name="Kurihara R."/>
            <person name="Nakajima Y."/>
            <person name="Kojima K."/>
            <person name="Kimura-Someya T."/>
            <person name="Leonard G."/>
            <person name="Malmstrom R.R."/>
            <person name="Mende D."/>
            <person name="Olson D.K."/>
            <person name="Sudo Y."/>
            <person name="Sudek S."/>
            <person name="Richards T.A."/>
            <person name="DeLong E.F."/>
            <person name="Keeling P.J."/>
            <person name="Santoro A.E."/>
            <person name="Shirouzu M."/>
            <person name="Iwasaki W."/>
            <person name="Worden A.Z."/>
        </authorList>
    </citation>
    <scope>NUCLEOTIDE SEQUENCE</scope>
</reference>
<proteinExistence type="predicted"/>